<evidence type="ECO:0000256" key="2">
    <source>
        <dbReference type="ARBA" id="ARBA00009477"/>
    </source>
</evidence>
<reference evidence="8 9" key="1">
    <citation type="submission" date="2020-04" db="EMBL/GenBank/DDBJ databases">
        <title>Genome-Wide Identification of 5-Methylcytosine Sites in Bacterial Genomes By High-Throughput Sequencing of MspJI Restriction Fragments.</title>
        <authorList>
            <person name="Wu V."/>
        </authorList>
    </citation>
    <scope>NUCLEOTIDE SEQUENCE [LARGE SCALE GENOMIC DNA]</scope>
    <source>
        <strain evidence="8 9">CCAP 1403/13f</strain>
    </source>
</reference>
<dbReference type="PANTHER" id="PTHR30386:SF26">
    <property type="entry name" value="TRANSPORT PROTEIN COMB"/>
    <property type="match status" value="1"/>
</dbReference>
<proteinExistence type="inferred from homology"/>
<evidence type="ECO:0000259" key="7">
    <source>
        <dbReference type="Pfam" id="PF26002"/>
    </source>
</evidence>
<evidence type="ECO:0000256" key="5">
    <source>
        <dbReference type="ARBA" id="ARBA00023136"/>
    </source>
</evidence>
<evidence type="ECO:0000313" key="9">
    <source>
        <dbReference type="Proteomes" id="UP000502433"/>
    </source>
</evidence>
<dbReference type="GO" id="GO:0016020">
    <property type="term" value="C:membrane"/>
    <property type="evidence" value="ECO:0007669"/>
    <property type="project" value="UniProtKB-SubCell"/>
</dbReference>
<feature type="coiled-coil region" evidence="6">
    <location>
        <begin position="301"/>
        <end position="342"/>
    </location>
</feature>
<sequence>MNNTIPNFLPTAKSDEYLPSIGIWTRLGGLFLVGVFGASVTISTFTKYQQTVKASAIVRPTGEVRIVQTAIEGTVKKISVKENQLVKKGDVLIILDDIQLQNQKNQLTVNIQQSQLQIRQLNAQIAALNRQIATETERNKRIVASAISEVQRTKRDYQDRKVAVSSEWQEAQANIKIAENELLQVKSELQSIQANLESAEAGLKAAIVKRLRYEDIAKSGSISQNQLEEVQLAATQQAQIVESQKATLASQKQVIQQKQQVLTSAIARSKKAASSLNPSNAVIFISEEKVATERANGKTNLARLQQEKESLIQGKIEIQNQINNTEKELQQLLTQIQKTVIRASATGTILKLELRNSGQVVNLGSAIAQISPSYTPLVIKARVAAADISKVFVCNSPEVVSCRKGKVKMRFSSYPYPDYGILIGAVRSITADAILPQDNITAEGYYEVTIEPENLYLQRDLQQYPIQAGMEVVADIISEEESVLTFILRKTRLLTNL</sequence>
<organism evidence="8 9">
    <name type="scientific">Dolichospermum flos-aquae CCAP 1403/13F</name>
    <dbReference type="NCBI Taxonomy" id="315271"/>
    <lineage>
        <taxon>Bacteria</taxon>
        <taxon>Bacillati</taxon>
        <taxon>Cyanobacteriota</taxon>
        <taxon>Cyanophyceae</taxon>
        <taxon>Nostocales</taxon>
        <taxon>Aphanizomenonaceae</taxon>
        <taxon>Dolichospermum</taxon>
    </lineage>
</organism>
<feature type="domain" description="AprE-like beta-barrel" evidence="7">
    <location>
        <begin position="377"/>
        <end position="477"/>
    </location>
</feature>
<evidence type="ECO:0000256" key="3">
    <source>
        <dbReference type="ARBA" id="ARBA00022692"/>
    </source>
</evidence>
<keyword evidence="6" id="KW-0175">Coiled coil</keyword>
<gene>
    <name evidence="8" type="ORF">HGD76_14170</name>
</gene>
<protein>
    <submittedName>
        <fullName evidence="8">Biotin/lipoyl-binding protein</fullName>
    </submittedName>
</protein>
<dbReference type="RefSeq" id="WP_168696174.1">
    <property type="nucleotide sequence ID" value="NZ_CP051206.1"/>
</dbReference>
<keyword evidence="4" id="KW-1133">Transmembrane helix</keyword>
<keyword evidence="3" id="KW-0812">Transmembrane</keyword>
<dbReference type="Gene3D" id="2.40.50.100">
    <property type="match status" value="1"/>
</dbReference>
<reference evidence="8 9" key="2">
    <citation type="submission" date="2020-04" db="EMBL/GenBank/DDBJ databases">
        <authorList>
            <person name="Fomenkov A."/>
            <person name="Anton B.P."/>
            <person name="Roberts R.J."/>
        </authorList>
    </citation>
    <scope>NUCLEOTIDE SEQUENCE [LARGE SCALE GENOMIC DNA]</scope>
    <source>
        <strain evidence="8 9">CCAP 1403/13f</strain>
    </source>
</reference>
<name>A0A6H2C1G9_DOLFA</name>
<dbReference type="EMBL" id="CP051206">
    <property type="protein sequence ID" value="QJB45150.1"/>
    <property type="molecule type" value="Genomic_DNA"/>
</dbReference>
<evidence type="ECO:0000256" key="6">
    <source>
        <dbReference type="SAM" id="Coils"/>
    </source>
</evidence>
<comment type="subcellular location">
    <subcellularLocation>
        <location evidence="1">Membrane</location>
        <topology evidence="1">Single-pass membrane protein</topology>
    </subcellularLocation>
</comment>
<dbReference type="InterPro" id="IPR058982">
    <property type="entry name" value="Beta-barrel_AprE"/>
</dbReference>
<dbReference type="KEGG" id="dfs:HGD76_14170"/>
<dbReference type="AlphaFoldDB" id="A0A6H2C1G9"/>
<dbReference type="PANTHER" id="PTHR30386">
    <property type="entry name" value="MEMBRANE FUSION SUBUNIT OF EMRAB-TOLC MULTIDRUG EFFLUX PUMP"/>
    <property type="match status" value="1"/>
</dbReference>
<feature type="coiled-coil region" evidence="6">
    <location>
        <begin position="168"/>
        <end position="209"/>
    </location>
</feature>
<evidence type="ECO:0000256" key="4">
    <source>
        <dbReference type="ARBA" id="ARBA00022989"/>
    </source>
</evidence>
<feature type="coiled-coil region" evidence="6">
    <location>
        <begin position="104"/>
        <end position="138"/>
    </location>
</feature>
<dbReference type="Proteomes" id="UP000502433">
    <property type="component" value="Chromosome"/>
</dbReference>
<accession>A0A6H2C1G9</accession>
<keyword evidence="5" id="KW-0472">Membrane</keyword>
<evidence type="ECO:0000313" key="8">
    <source>
        <dbReference type="EMBL" id="QJB45150.1"/>
    </source>
</evidence>
<dbReference type="InterPro" id="IPR050739">
    <property type="entry name" value="MFP"/>
</dbReference>
<comment type="similarity">
    <text evidence="2">Belongs to the membrane fusion protein (MFP) (TC 8.A.1) family.</text>
</comment>
<dbReference type="Pfam" id="PF26002">
    <property type="entry name" value="Beta-barrel_AprE"/>
    <property type="match status" value="1"/>
</dbReference>
<evidence type="ECO:0000256" key="1">
    <source>
        <dbReference type="ARBA" id="ARBA00004167"/>
    </source>
</evidence>